<accession>A0A4C1X9X7</accession>
<gene>
    <name evidence="2" type="ORF">EVAR_40234_1</name>
</gene>
<dbReference type="Proteomes" id="UP000299102">
    <property type="component" value="Unassembled WGS sequence"/>
</dbReference>
<proteinExistence type="predicted"/>
<dbReference type="AlphaFoldDB" id="A0A4C1X9X7"/>
<keyword evidence="1" id="KW-1133">Transmembrane helix</keyword>
<evidence type="ECO:0000256" key="1">
    <source>
        <dbReference type="SAM" id="Phobius"/>
    </source>
</evidence>
<keyword evidence="1" id="KW-0812">Transmembrane</keyword>
<reference evidence="2 3" key="1">
    <citation type="journal article" date="2019" name="Commun. Biol.">
        <title>The bagworm genome reveals a unique fibroin gene that provides high tensile strength.</title>
        <authorList>
            <person name="Kono N."/>
            <person name="Nakamura H."/>
            <person name="Ohtoshi R."/>
            <person name="Tomita M."/>
            <person name="Numata K."/>
            <person name="Arakawa K."/>
        </authorList>
    </citation>
    <scope>NUCLEOTIDE SEQUENCE [LARGE SCALE GENOMIC DNA]</scope>
</reference>
<comment type="caution">
    <text evidence="2">The sequence shown here is derived from an EMBL/GenBank/DDBJ whole genome shotgun (WGS) entry which is preliminary data.</text>
</comment>
<dbReference type="EMBL" id="BGZK01000772">
    <property type="protein sequence ID" value="GBP59850.1"/>
    <property type="molecule type" value="Genomic_DNA"/>
</dbReference>
<feature type="transmembrane region" description="Helical" evidence="1">
    <location>
        <begin position="20"/>
        <end position="45"/>
    </location>
</feature>
<feature type="transmembrane region" description="Helical" evidence="1">
    <location>
        <begin position="197"/>
        <end position="214"/>
    </location>
</feature>
<organism evidence="2 3">
    <name type="scientific">Eumeta variegata</name>
    <name type="common">Bagworm moth</name>
    <name type="synonym">Eumeta japonica</name>
    <dbReference type="NCBI Taxonomy" id="151549"/>
    <lineage>
        <taxon>Eukaryota</taxon>
        <taxon>Metazoa</taxon>
        <taxon>Ecdysozoa</taxon>
        <taxon>Arthropoda</taxon>
        <taxon>Hexapoda</taxon>
        <taxon>Insecta</taxon>
        <taxon>Pterygota</taxon>
        <taxon>Neoptera</taxon>
        <taxon>Endopterygota</taxon>
        <taxon>Lepidoptera</taxon>
        <taxon>Glossata</taxon>
        <taxon>Ditrysia</taxon>
        <taxon>Tineoidea</taxon>
        <taxon>Psychidae</taxon>
        <taxon>Oiketicinae</taxon>
        <taxon>Eumeta</taxon>
    </lineage>
</organism>
<evidence type="ECO:0000313" key="2">
    <source>
        <dbReference type="EMBL" id="GBP59850.1"/>
    </source>
</evidence>
<protein>
    <submittedName>
        <fullName evidence="2">Uncharacterized protein</fullName>
    </submittedName>
</protein>
<evidence type="ECO:0000313" key="3">
    <source>
        <dbReference type="Proteomes" id="UP000299102"/>
    </source>
</evidence>
<keyword evidence="1" id="KW-0472">Membrane</keyword>
<sequence>MCMMKRLERGALEKIMHTKVMVACLGVMFARLNSLIGTNLVGAFIKDHCTATFYSWSAFVFLRAAYLVRSSARSSHSIVVRPKRSTWPSSRSDIENVTHNFMRDGPRAGQQLQRRPSVVKSSADSFPFKNASNGVLLRSTRLQLENGPPWPERYHTLTENGQVMQASEACAVALHLFTESSSGPLPLPSPHFIRHQPIPLSIVLFLSITYLIFFREAETYW</sequence>
<keyword evidence="3" id="KW-1185">Reference proteome</keyword>
<name>A0A4C1X9X7_EUMVA</name>